<proteinExistence type="predicted"/>
<feature type="domain" description="LysM" evidence="2">
    <location>
        <begin position="129"/>
        <end position="172"/>
    </location>
</feature>
<protein>
    <submittedName>
        <fullName evidence="3">LysM peptidoglycan-binding domain-containing protein</fullName>
    </submittedName>
</protein>
<reference evidence="3 4" key="1">
    <citation type="submission" date="2018-11" db="EMBL/GenBank/DDBJ databases">
        <title>Novel bacteria species description.</title>
        <authorList>
            <person name="Han J.-H."/>
        </authorList>
    </citation>
    <scope>NUCLEOTIDE SEQUENCE [LARGE SCALE GENOMIC DNA]</scope>
    <source>
        <strain evidence="3 4">KCTC23259</strain>
    </source>
</reference>
<dbReference type="SMART" id="SM00257">
    <property type="entry name" value="LysM"/>
    <property type="match status" value="2"/>
</dbReference>
<organism evidence="3 4">
    <name type="scientific">Lacihabitans soyangensis</name>
    <dbReference type="NCBI Taxonomy" id="869394"/>
    <lineage>
        <taxon>Bacteria</taxon>
        <taxon>Pseudomonadati</taxon>
        <taxon>Bacteroidota</taxon>
        <taxon>Cytophagia</taxon>
        <taxon>Cytophagales</taxon>
        <taxon>Leadbetterellaceae</taxon>
        <taxon>Lacihabitans</taxon>
    </lineage>
</organism>
<evidence type="ECO:0000256" key="1">
    <source>
        <dbReference type="SAM" id="SignalP"/>
    </source>
</evidence>
<dbReference type="InterPro" id="IPR036779">
    <property type="entry name" value="LysM_dom_sf"/>
</dbReference>
<evidence type="ECO:0000313" key="4">
    <source>
        <dbReference type="Proteomes" id="UP001204144"/>
    </source>
</evidence>
<sequence length="297" mass="32875">MIKTIFFFLVTSVTVIAFGQNPQKDTLNTEIINNIVYILHKVEPGQTLYSLVNKYNCSVAEVSNINPTLKSDVAIKVGQTLKFPMIRNGKHVSAWAYQAGLKKSTLAKPTKNSENQTKTAQATSQPSGKFHIIKAGETIFSISKLYELDISYLVEANNISDNKIKVGDKLLIDKVEIEKISTALEKKMAQTLVVEPVGIKMSETGVAEVINTSNRTTKYLALHRTAKVGSNIKVTNEATGVTITAKVVANLSQKGPDENIMLKLSPYAFYKLRPRDSKMRATVEYYLPATRKTMAIK</sequence>
<dbReference type="RefSeq" id="WP_255039059.1">
    <property type="nucleotide sequence ID" value="NZ_RJUF01000182.1"/>
</dbReference>
<dbReference type="GO" id="GO:0008932">
    <property type="term" value="F:lytic endotransglycosylase activity"/>
    <property type="evidence" value="ECO:0007669"/>
    <property type="project" value="TreeGrafter"/>
</dbReference>
<comment type="caution">
    <text evidence="3">The sequence shown here is derived from an EMBL/GenBank/DDBJ whole genome shotgun (WGS) entry which is preliminary data.</text>
</comment>
<feature type="chain" id="PRO_5042216399" evidence="1">
    <location>
        <begin position="20"/>
        <end position="297"/>
    </location>
</feature>
<feature type="signal peptide" evidence="1">
    <location>
        <begin position="1"/>
        <end position="19"/>
    </location>
</feature>
<dbReference type="InterPro" id="IPR018392">
    <property type="entry name" value="LysM"/>
</dbReference>
<gene>
    <name evidence="3" type="ORF">EGI31_20725</name>
</gene>
<dbReference type="SUPFAM" id="SSF54106">
    <property type="entry name" value="LysM domain"/>
    <property type="match status" value="2"/>
</dbReference>
<dbReference type="Proteomes" id="UP001204144">
    <property type="component" value="Unassembled WGS sequence"/>
</dbReference>
<accession>A0AAE3KWA2</accession>
<keyword evidence="4" id="KW-1185">Reference proteome</keyword>
<dbReference type="PROSITE" id="PS51782">
    <property type="entry name" value="LYSM"/>
    <property type="match status" value="2"/>
</dbReference>
<keyword evidence="1" id="KW-0732">Signal</keyword>
<dbReference type="Gene3D" id="3.10.350.10">
    <property type="entry name" value="LysM domain"/>
    <property type="match status" value="2"/>
</dbReference>
<feature type="domain" description="LysM" evidence="2">
    <location>
        <begin position="38"/>
        <end position="83"/>
    </location>
</feature>
<dbReference type="EMBL" id="RJUF01000182">
    <property type="protein sequence ID" value="MCP9765366.1"/>
    <property type="molecule type" value="Genomic_DNA"/>
</dbReference>
<dbReference type="PANTHER" id="PTHR33734">
    <property type="entry name" value="LYSM DOMAIN-CONTAINING GPI-ANCHORED PROTEIN 2"/>
    <property type="match status" value="1"/>
</dbReference>
<dbReference type="Pfam" id="PF01476">
    <property type="entry name" value="LysM"/>
    <property type="match status" value="2"/>
</dbReference>
<evidence type="ECO:0000259" key="2">
    <source>
        <dbReference type="PROSITE" id="PS51782"/>
    </source>
</evidence>
<dbReference type="CDD" id="cd00118">
    <property type="entry name" value="LysM"/>
    <property type="match status" value="2"/>
</dbReference>
<dbReference type="PANTHER" id="PTHR33734:SF22">
    <property type="entry name" value="MEMBRANE-BOUND LYTIC MUREIN TRANSGLYCOSYLASE D"/>
    <property type="match status" value="1"/>
</dbReference>
<name>A0AAE3KWA2_9BACT</name>
<evidence type="ECO:0000313" key="3">
    <source>
        <dbReference type="EMBL" id="MCP9765366.1"/>
    </source>
</evidence>
<dbReference type="AlphaFoldDB" id="A0AAE3KWA2"/>